<evidence type="ECO:0000256" key="10">
    <source>
        <dbReference type="ARBA" id="ARBA00022840"/>
    </source>
</evidence>
<dbReference type="CDD" id="cd01098">
    <property type="entry name" value="PAN_AP_plant"/>
    <property type="match status" value="1"/>
</dbReference>
<evidence type="ECO:0000256" key="1">
    <source>
        <dbReference type="ARBA" id="ARBA00004167"/>
    </source>
</evidence>
<proteinExistence type="predicted"/>
<dbReference type="Gene3D" id="3.30.200.20">
    <property type="entry name" value="Phosphorylase Kinase, domain 1"/>
    <property type="match status" value="1"/>
</dbReference>
<dbReference type="InterPro" id="IPR003609">
    <property type="entry name" value="Pan_app"/>
</dbReference>
<dbReference type="CDD" id="cd00028">
    <property type="entry name" value="B_lectin"/>
    <property type="match status" value="1"/>
</dbReference>
<keyword evidence="8 19" id="KW-0547">Nucleotide-binding</keyword>
<dbReference type="SUPFAM" id="SSF51110">
    <property type="entry name" value="alpha-D-mannose-specific plant lectins"/>
    <property type="match status" value="1"/>
</dbReference>
<reference evidence="26 27" key="1">
    <citation type="submission" date="2020-08" db="EMBL/GenBank/DDBJ databases">
        <title>Plant Genome Project.</title>
        <authorList>
            <person name="Zhang R.-G."/>
        </authorList>
    </citation>
    <scope>NUCLEOTIDE SEQUENCE [LARGE SCALE GENOMIC DNA]</scope>
    <source>
        <tissue evidence="26">Rhizome</tissue>
    </source>
</reference>
<feature type="signal peptide" evidence="21">
    <location>
        <begin position="1"/>
        <end position="19"/>
    </location>
</feature>
<dbReference type="EC" id="2.7.11.1" evidence="2"/>
<sequence>MGRMQLFLLQFLEIVLVETFFLLGQSSSGELVAQFDIMAGNSSLINNQTLISAGSMFQLGFFSPVNNSATAYIGIWYYNHPPRENKVVWVANRDKSVDASMASLNLTSDGNLILFEEGTKVWSTGTSAELNSARLQLLDSGNLALTAGNSNRTVWQSFDHACDTILPGMKLGFDFRTNTPWQFVSWMSATDPSPGKYIVKMETYKVPDFLILSVKGSAKLGRTGPWNGQWLVDLPMLRNVLNLIYVSNQNETYYITEYQIRSPVLVRMVLDANGKRYLLIFDGREWNSFLSLPRDDCDNYNSCGNNSVCTKGYYSISCRCLEGFVEIGSVVGCKRKEPFRCSSNQFRKEPSVKVPDTENATSRGKISLEACNKLCLDDCSCVAYAVINGPYGCITWRGDLLDLRSFPDGGDDLYIRLQESSTSNRKELMLAIVVILVLLGIFLLCFVGVLVRKWRNRASTCRLQLQFPNMEKGSISALDVLPSYDLHTIKIATNDFSEENKLGEGGFGAVYKGQLDDGQKIAVKKLSRYSSQGPNEFLNELSVIAKLQHTNLVRLLGYCIEGDERIMILEYMENKSLDAFIYDKAKSSLLNWQRRFDIIIGIARGLLYLHQDSRLKVIHRDLKPSNILLDKDMNPKISDFGIARIFKGDQSEPYLWTHALVEEDIVWLKKKRADSDPAKVGMTGSKADKIMVADIAGVEVASTAGVEVASTAGVELPNTAEMELASTAEMELASTVEMELADTAEVEVGDFVVETAEISAGLSAAETVEVVRSIQHPRHVIDTEVYLTFCNCYTETERLISKPLAIERLCRN</sequence>
<evidence type="ECO:0000256" key="7">
    <source>
        <dbReference type="ARBA" id="ARBA00022737"/>
    </source>
</evidence>
<evidence type="ECO:0000256" key="9">
    <source>
        <dbReference type="ARBA" id="ARBA00022777"/>
    </source>
</evidence>
<dbReference type="GO" id="GO:0016020">
    <property type="term" value="C:membrane"/>
    <property type="evidence" value="ECO:0007669"/>
    <property type="project" value="UniProtKB-SubCell"/>
</dbReference>
<dbReference type="InterPro" id="IPR000858">
    <property type="entry name" value="S_locus_glycoprot_dom"/>
</dbReference>
<keyword evidence="12 20" id="KW-0472">Membrane</keyword>
<evidence type="ECO:0000256" key="15">
    <source>
        <dbReference type="ARBA" id="ARBA00023180"/>
    </source>
</evidence>
<evidence type="ECO:0000256" key="3">
    <source>
        <dbReference type="ARBA" id="ARBA00022527"/>
    </source>
</evidence>
<feature type="transmembrane region" description="Helical" evidence="20">
    <location>
        <begin position="428"/>
        <end position="451"/>
    </location>
</feature>
<comment type="subcellular location">
    <subcellularLocation>
        <location evidence="1">Membrane</location>
        <topology evidence="1">Single-pass membrane protein</topology>
    </subcellularLocation>
</comment>
<dbReference type="Pfam" id="PF01453">
    <property type="entry name" value="B_lectin"/>
    <property type="match status" value="1"/>
</dbReference>
<keyword evidence="4" id="KW-0808">Transferase</keyword>
<dbReference type="FunFam" id="3.30.200.20:FF:000727">
    <property type="entry name" value="Cysteine-rich RLK (RECEPTOR-like protein kinase) 23"/>
    <property type="match status" value="1"/>
</dbReference>
<keyword evidence="14" id="KW-0675">Receptor</keyword>
<evidence type="ECO:0000256" key="17">
    <source>
        <dbReference type="ARBA" id="ARBA00048679"/>
    </source>
</evidence>
<feature type="domain" description="Bulb-type lectin" evidence="24">
    <location>
        <begin position="35"/>
        <end position="158"/>
    </location>
</feature>
<dbReference type="PANTHER" id="PTHR32444">
    <property type="entry name" value="BULB-TYPE LECTIN DOMAIN-CONTAINING PROTEIN"/>
    <property type="match status" value="1"/>
</dbReference>
<keyword evidence="27" id="KW-1185">Reference proteome</keyword>
<dbReference type="Gene3D" id="2.90.10.10">
    <property type="entry name" value="Bulb-type lectin domain"/>
    <property type="match status" value="1"/>
</dbReference>
<dbReference type="GO" id="GO:0004674">
    <property type="term" value="F:protein serine/threonine kinase activity"/>
    <property type="evidence" value="ECO:0007669"/>
    <property type="project" value="UniProtKB-KW"/>
</dbReference>
<dbReference type="PROSITE" id="PS50948">
    <property type="entry name" value="PAN"/>
    <property type="match status" value="1"/>
</dbReference>
<dbReference type="InterPro" id="IPR008271">
    <property type="entry name" value="Ser/Thr_kinase_AS"/>
</dbReference>
<comment type="caution">
    <text evidence="18">Lacks conserved residue(s) required for the propagation of feature annotation.</text>
</comment>
<dbReference type="InterPro" id="IPR000742">
    <property type="entry name" value="EGF"/>
</dbReference>
<dbReference type="GO" id="GO:0048544">
    <property type="term" value="P:recognition of pollen"/>
    <property type="evidence" value="ECO:0007669"/>
    <property type="project" value="InterPro"/>
</dbReference>
<dbReference type="CDD" id="cd00054">
    <property type="entry name" value="EGF_CA"/>
    <property type="match status" value="1"/>
</dbReference>
<dbReference type="Pfam" id="PF00954">
    <property type="entry name" value="S_locus_glycop"/>
    <property type="match status" value="1"/>
</dbReference>
<evidence type="ECO:0000313" key="26">
    <source>
        <dbReference type="EMBL" id="KAG6525116.1"/>
    </source>
</evidence>
<dbReference type="InterPro" id="IPR011009">
    <property type="entry name" value="Kinase-like_dom_sf"/>
</dbReference>
<evidence type="ECO:0000256" key="11">
    <source>
        <dbReference type="ARBA" id="ARBA00022989"/>
    </source>
</evidence>
<evidence type="ECO:0000259" key="25">
    <source>
        <dbReference type="PROSITE" id="PS50948"/>
    </source>
</evidence>
<dbReference type="AlphaFoldDB" id="A0A8J5HI50"/>
<evidence type="ECO:0000256" key="16">
    <source>
        <dbReference type="ARBA" id="ARBA00047899"/>
    </source>
</evidence>
<feature type="binding site" evidence="19">
    <location>
        <position position="525"/>
    </location>
    <ligand>
        <name>ATP</name>
        <dbReference type="ChEBI" id="CHEBI:30616"/>
    </ligand>
</feature>
<keyword evidence="6 21" id="KW-0732">Signal</keyword>
<dbReference type="Pfam" id="PF00069">
    <property type="entry name" value="Pkinase"/>
    <property type="match status" value="1"/>
</dbReference>
<evidence type="ECO:0000256" key="21">
    <source>
        <dbReference type="SAM" id="SignalP"/>
    </source>
</evidence>
<evidence type="ECO:0000256" key="8">
    <source>
        <dbReference type="ARBA" id="ARBA00022741"/>
    </source>
</evidence>
<keyword evidence="13" id="KW-1015">Disulfide bond</keyword>
<dbReference type="PROSITE" id="PS50026">
    <property type="entry name" value="EGF_3"/>
    <property type="match status" value="1"/>
</dbReference>
<evidence type="ECO:0000313" key="27">
    <source>
        <dbReference type="Proteomes" id="UP000734854"/>
    </source>
</evidence>
<dbReference type="SMART" id="SM00108">
    <property type="entry name" value="B_lectin"/>
    <property type="match status" value="1"/>
</dbReference>
<evidence type="ECO:0000256" key="20">
    <source>
        <dbReference type="SAM" id="Phobius"/>
    </source>
</evidence>
<feature type="chain" id="PRO_5035267255" description="non-specific serine/threonine protein kinase" evidence="21">
    <location>
        <begin position="20"/>
        <end position="812"/>
    </location>
</feature>
<dbReference type="Proteomes" id="UP000734854">
    <property type="component" value="Unassembled WGS sequence"/>
</dbReference>
<dbReference type="PROSITE" id="PS50011">
    <property type="entry name" value="PROTEIN_KINASE_DOM"/>
    <property type="match status" value="1"/>
</dbReference>
<comment type="caution">
    <text evidence="26">The sequence shown here is derived from an EMBL/GenBank/DDBJ whole genome shotgun (WGS) entry which is preliminary data.</text>
</comment>
<evidence type="ECO:0000259" key="23">
    <source>
        <dbReference type="PROSITE" id="PS50026"/>
    </source>
</evidence>
<dbReference type="PROSITE" id="PS50927">
    <property type="entry name" value="BULB_LECTIN"/>
    <property type="match status" value="1"/>
</dbReference>
<evidence type="ECO:0000259" key="22">
    <source>
        <dbReference type="PROSITE" id="PS50011"/>
    </source>
</evidence>
<keyword evidence="3" id="KW-0723">Serine/threonine-protein kinase</keyword>
<organism evidence="26 27">
    <name type="scientific">Zingiber officinale</name>
    <name type="common">Ginger</name>
    <name type="synonym">Amomum zingiber</name>
    <dbReference type="NCBI Taxonomy" id="94328"/>
    <lineage>
        <taxon>Eukaryota</taxon>
        <taxon>Viridiplantae</taxon>
        <taxon>Streptophyta</taxon>
        <taxon>Embryophyta</taxon>
        <taxon>Tracheophyta</taxon>
        <taxon>Spermatophyta</taxon>
        <taxon>Magnoliopsida</taxon>
        <taxon>Liliopsida</taxon>
        <taxon>Zingiberales</taxon>
        <taxon>Zingiberaceae</taxon>
        <taxon>Zingiber</taxon>
    </lineage>
</organism>
<feature type="domain" description="Protein kinase" evidence="22">
    <location>
        <begin position="496"/>
        <end position="812"/>
    </location>
</feature>
<dbReference type="InterPro" id="IPR000719">
    <property type="entry name" value="Prot_kinase_dom"/>
</dbReference>
<keyword evidence="9" id="KW-0418">Kinase</keyword>
<dbReference type="PANTHER" id="PTHR32444:SF183">
    <property type="entry name" value="APPLE DOMAIN-CONTAINING PROTEIN"/>
    <property type="match status" value="1"/>
</dbReference>
<evidence type="ECO:0000259" key="24">
    <source>
        <dbReference type="PROSITE" id="PS50927"/>
    </source>
</evidence>
<gene>
    <name evidence="26" type="ORF">ZIOFF_015068</name>
</gene>
<evidence type="ECO:0000256" key="13">
    <source>
        <dbReference type="ARBA" id="ARBA00023157"/>
    </source>
</evidence>
<feature type="domain" description="EGF-like" evidence="23">
    <location>
        <begin position="293"/>
        <end position="330"/>
    </location>
</feature>
<evidence type="ECO:0000256" key="18">
    <source>
        <dbReference type="PROSITE-ProRule" id="PRU00076"/>
    </source>
</evidence>
<keyword evidence="15" id="KW-0325">Glycoprotein</keyword>
<evidence type="ECO:0000256" key="2">
    <source>
        <dbReference type="ARBA" id="ARBA00012513"/>
    </source>
</evidence>
<evidence type="ECO:0000256" key="14">
    <source>
        <dbReference type="ARBA" id="ARBA00023170"/>
    </source>
</evidence>
<comment type="catalytic activity">
    <reaction evidence="17">
        <text>L-seryl-[protein] + ATP = O-phospho-L-seryl-[protein] + ADP + H(+)</text>
        <dbReference type="Rhea" id="RHEA:17989"/>
        <dbReference type="Rhea" id="RHEA-COMP:9863"/>
        <dbReference type="Rhea" id="RHEA-COMP:11604"/>
        <dbReference type="ChEBI" id="CHEBI:15378"/>
        <dbReference type="ChEBI" id="CHEBI:29999"/>
        <dbReference type="ChEBI" id="CHEBI:30616"/>
        <dbReference type="ChEBI" id="CHEBI:83421"/>
        <dbReference type="ChEBI" id="CHEBI:456216"/>
        <dbReference type="EC" id="2.7.11.1"/>
    </reaction>
</comment>
<dbReference type="PROSITE" id="PS00108">
    <property type="entry name" value="PROTEIN_KINASE_ST"/>
    <property type="match status" value="1"/>
</dbReference>
<feature type="domain" description="Apple" evidence="25">
    <location>
        <begin position="341"/>
        <end position="418"/>
    </location>
</feature>
<dbReference type="SMART" id="SM00220">
    <property type="entry name" value="S_TKc"/>
    <property type="match status" value="1"/>
</dbReference>
<dbReference type="Pfam" id="PF08276">
    <property type="entry name" value="PAN_2"/>
    <property type="match status" value="1"/>
</dbReference>
<dbReference type="SUPFAM" id="SSF56112">
    <property type="entry name" value="Protein kinase-like (PK-like)"/>
    <property type="match status" value="1"/>
</dbReference>
<dbReference type="SMART" id="SM00473">
    <property type="entry name" value="PAN_AP"/>
    <property type="match status" value="1"/>
</dbReference>
<dbReference type="InterPro" id="IPR017441">
    <property type="entry name" value="Protein_kinase_ATP_BS"/>
</dbReference>
<evidence type="ECO:0000256" key="6">
    <source>
        <dbReference type="ARBA" id="ARBA00022729"/>
    </source>
</evidence>
<dbReference type="Gene3D" id="1.10.510.10">
    <property type="entry name" value="Transferase(Phosphotransferase) domain 1"/>
    <property type="match status" value="1"/>
</dbReference>
<dbReference type="FunFam" id="1.10.510.10:FF:001019">
    <property type="entry name" value="G-type lectin S-receptor-like serine/threonine-protein kinase B120"/>
    <property type="match status" value="1"/>
</dbReference>
<evidence type="ECO:0000256" key="4">
    <source>
        <dbReference type="ARBA" id="ARBA00022679"/>
    </source>
</evidence>
<dbReference type="PROSITE" id="PS00107">
    <property type="entry name" value="PROTEIN_KINASE_ATP"/>
    <property type="match status" value="1"/>
</dbReference>
<keyword evidence="11 20" id="KW-1133">Transmembrane helix</keyword>
<accession>A0A8J5HI50</accession>
<dbReference type="InterPro" id="IPR001480">
    <property type="entry name" value="Bulb-type_lectin_dom"/>
</dbReference>
<dbReference type="GO" id="GO:0051707">
    <property type="term" value="P:response to other organism"/>
    <property type="evidence" value="ECO:0007669"/>
    <property type="project" value="UniProtKB-ARBA"/>
</dbReference>
<protein>
    <recommendedName>
        <fullName evidence="2">non-specific serine/threonine protein kinase</fullName>
        <ecNumber evidence="2">2.7.11.1</ecNumber>
    </recommendedName>
</protein>
<dbReference type="EMBL" id="JACMSC010000004">
    <property type="protein sequence ID" value="KAG6525116.1"/>
    <property type="molecule type" value="Genomic_DNA"/>
</dbReference>
<evidence type="ECO:0000256" key="5">
    <source>
        <dbReference type="ARBA" id="ARBA00022692"/>
    </source>
</evidence>
<keyword evidence="18" id="KW-0245">EGF-like domain</keyword>
<dbReference type="InterPro" id="IPR036426">
    <property type="entry name" value="Bulb-type_lectin_dom_sf"/>
</dbReference>
<name>A0A8J5HI50_ZINOF</name>
<keyword evidence="7" id="KW-0677">Repeat</keyword>
<evidence type="ECO:0000256" key="12">
    <source>
        <dbReference type="ARBA" id="ARBA00023136"/>
    </source>
</evidence>
<keyword evidence="10 19" id="KW-0067">ATP-binding</keyword>
<dbReference type="GO" id="GO:0005524">
    <property type="term" value="F:ATP binding"/>
    <property type="evidence" value="ECO:0007669"/>
    <property type="project" value="UniProtKB-UniRule"/>
</dbReference>
<keyword evidence="5 20" id="KW-0812">Transmembrane</keyword>
<evidence type="ECO:0000256" key="19">
    <source>
        <dbReference type="PROSITE-ProRule" id="PRU10141"/>
    </source>
</evidence>
<comment type="catalytic activity">
    <reaction evidence="16">
        <text>L-threonyl-[protein] + ATP = O-phospho-L-threonyl-[protein] + ADP + H(+)</text>
        <dbReference type="Rhea" id="RHEA:46608"/>
        <dbReference type="Rhea" id="RHEA-COMP:11060"/>
        <dbReference type="Rhea" id="RHEA-COMP:11605"/>
        <dbReference type="ChEBI" id="CHEBI:15378"/>
        <dbReference type="ChEBI" id="CHEBI:30013"/>
        <dbReference type="ChEBI" id="CHEBI:30616"/>
        <dbReference type="ChEBI" id="CHEBI:61977"/>
        <dbReference type="ChEBI" id="CHEBI:456216"/>
        <dbReference type="EC" id="2.7.11.1"/>
    </reaction>
</comment>